<feature type="domain" description="D-galactarate/Altronate dehydratase C-terminal" evidence="1">
    <location>
        <begin position="1"/>
        <end position="54"/>
    </location>
</feature>
<dbReference type="Pfam" id="PF20629">
    <property type="entry name" value="GD_AH_C"/>
    <property type="match status" value="1"/>
</dbReference>
<keyword evidence="2" id="KW-0378">Hydrolase</keyword>
<dbReference type="AlphaFoldDB" id="J9G5C8"/>
<comment type="caution">
    <text evidence="2">The sequence shown here is derived from an EMBL/GenBank/DDBJ whole genome shotgun (WGS) entry which is preliminary data.</text>
</comment>
<dbReference type="InterPro" id="IPR048332">
    <property type="entry name" value="GD_AH_C"/>
</dbReference>
<protein>
    <submittedName>
        <fullName evidence="2">Hydrolase</fullName>
    </submittedName>
</protein>
<proteinExistence type="predicted"/>
<reference evidence="2" key="1">
    <citation type="journal article" date="2012" name="PLoS ONE">
        <title>Gene sets for utilization of primary and secondary nutrition supplies in the distal gut of endangered iberian lynx.</title>
        <authorList>
            <person name="Alcaide M."/>
            <person name="Messina E."/>
            <person name="Richter M."/>
            <person name="Bargiela R."/>
            <person name="Peplies J."/>
            <person name="Huws S.A."/>
            <person name="Newbold C.J."/>
            <person name="Golyshin P.N."/>
            <person name="Simon M.A."/>
            <person name="Lopez G."/>
            <person name="Yakimov M.M."/>
            <person name="Ferrer M."/>
        </authorList>
    </citation>
    <scope>NUCLEOTIDE SEQUENCE</scope>
</reference>
<organism evidence="2">
    <name type="scientific">gut metagenome</name>
    <dbReference type="NCBI Taxonomy" id="749906"/>
    <lineage>
        <taxon>unclassified sequences</taxon>
        <taxon>metagenomes</taxon>
        <taxon>organismal metagenomes</taxon>
    </lineage>
</organism>
<name>J9G5C8_9ZZZZ</name>
<dbReference type="EMBL" id="AMCI01002707">
    <property type="protein sequence ID" value="EJX02044.1"/>
    <property type="molecule type" value="Genomic_DNA"/>
</dbReference>
<gene>
    <name evidence="2" type="ORF">EVA_09852</name>
</gene>
<accession>J9G5C8</accession>
<dbReference type="GO" id="GO:0016787">
    <property type="term" value="F:hydrolase activity"/>
    <property type="evidence" value="ECO:0007669"/>
    <property type="project" value="UniProtKB-KW"/>
</dbReference>
<sequence length="58" mass="6384">MEDNIDLDTSPLIYGEKTLEQLGGELMDMVVETANGKQTKAESLGFTEMAIARVCNYV</sequence>
<evidence type="ECO:0000259" key="1">
    <source>
        <dbReference type="Pfam" id="PF20629"/>
    </source>
</evidence>
<evidence type="ECO:0000313" key="2">
    <source>
        <dbReference type="EMBL" id="EJX02044.1"/>
    </source>
</evidence>